<evidence type="ECO:0000313" key="6">
    <source>
        <dbReference type="Proteomes" id="UP001409585"/>
    </source>
</evidence>
<evidence type="ECO:0000313" key="5">
    <source>
        <dbReference type="EMBL" id="GAA4957218.1"/>
    </source>
</evidence>
<evidence type="ECO:0000256" key="2">
    <source>
        <dbReference type="HAMAP-Rule" id="MF_00984"/>
    </source>
</evidence>
<keyword evidence="2" id="KW-0235">DNA replication</keyword>
<evidence type="ECO:0000256" key="1">
    <source>
        <dbReference type="ARBA" id="ARBA00023125"/>
    </source>
</evidence>
<dbReference type="Gene3D" id="2.40.50.140">
    <property type="entry name" value="Nucleic acid-binding proteins"/>
    <property type="match status" value="1"/>
</dbReference>
<gene>
    <name evidence="5" type="ORF">GCM10025791_42120</name>
</gene>
<dbReference type="CDD" id="cd04496">
    <property type="entry name" value="SSB_OBF"/>
    <property type="match status" value="1"/>
</dbReference>
<keyword evidence="6" id="KW-1185">Reference proteome</keyword>
<keyword evidence="1 2" id="KW-0238">DNA-binding</keyword>
<comment type="caution">
    <text evidence="2">Lacks conserved residue(s) required for the propagation of feature annotation.</text>
</comment>
<feature type="compositionally biased region" description="Pro residues" evidence="4">
    <location>
        <begin position="174"/>
        <end position="183"/>
    </location>
</feature>
<keyword evidence="2" id="KW-0227">DNA damage</keyword>
<dbReference type="GO" id="GO:0006281">
    <property type="term" value="P:DNA repair"/>
    <property type="evidence" value="ECO:0007669"/>
    <property type="project" value="UniProtKB-UniRule"/>
</dbReference>
<name>A0AAV3U812_9ALTE</name>
<organism evidence="5 6">
    <name type="scientific">Halioxenophilus aromaticivorans</name>
    <dbReference type="NCBI Taxonomy" id="1306992"/>
    <lineage>
        <taxon>Bacteria</taxon>
        <taxon>Pseudomonadati</taxon>
        <taxon>Pseudomonadota</taxon>
        <taxon>Gammaproteobacteria</taxon>
        <taxon>Alteromonadales</taxon>
        <taxon>Alteromonadaceae</taxon>
        <taxon>Halioxenophilus</taxon>
    </lineage>
</organism>
<feature type="short sequence motif" description="Important for interaction with partner proteins" evidence="2">
    <location>
        <begin position="190"/>
        <end position="195"/>
    </location>
</feature>
<dbReference type="GO" id="GO:0006260">
    <property type="term" value="P:DNA replication"/>
    <property type="evidence" value="ECO:0007669"/>
    <property type="project" value="UniProtKB-UniRule"/>
</dbReference>
<evidence type="ECO:0000256" key="4">
    <source>
        <dbReference type="SAM" id="MobiDB-lite"/>
    </source>
</evidence>
<comment type="function">
    <text evidence="2">Plays an important role in DNA replication, recombination and repair. Binds to ssDNA and to an array of partner proteins to recruit them to their sites of action during DNA metabolism.</text>
</comment>
<dbReference type="HAMAP" id="MF_00984">
    <property type="entry name" value="SSB"/>
    <property type="match status" value="1"/>
</dbReference>
<dbReference type="InterPro" id="IPR011344">
    <property type="entry name" value="ssDNA-bd"/>
</dbReference>
<accession>A0AAV3U812</accession>
<feature type="compositionally biased region" description="Gly residues" evidence="4">
    <location>
        <begin position="125"/>
        <end position="148"/>
    </location>
</feature>
<dbReference type="AlphaFoldDB" id="A0AAV3U812"/>
<dbReference type="InterPro" id="IPR000424">
    <property type="entry name" value="Primosome_PriB/ssb"/>
</dbReference>
<dbReference type="EMBL" id="BAABLX010000074">
    <property type="protein sequence ID" value="GAA4957218.1"/>
    <property type="molecule type" value="Genomic_DNA"/>
</dbReference>
<dbReference type="PROSITE" id="PS50935">
    <property type="entry name" value="SSB"/>
    <property type="match status" value="1"/>
</dbReference>
<evidence type="ECO:0000256" key="3">
    <source>
        <dbReference type="RuleBase" id="RU000524"/>
    </source>
</evidence>
<dbReference type="PANTHER" id="PTHR10302">
    <property type="entry name" value="SINGLE-STRANDED DNA-BINDING PROTEIN"/>
    <property type="match status" value="1"/>
</dbReference>
<comment type="caution">
    <text evidence="5">The sequence shown here is derived from an EMBL/GenBank/DDBJ whole genome shotgun (WGS) entry which is preliminary data.</text>
</comment>
<dbReference type="Proteomes" id="UP001409585">
    <property type="component" value="Unassembled WGS sequence"/>
</dbReference>
<feature type="compositionally biased region" description="Gly residues" evidence="4">
    <location>
        <begin position="158"/>
        <end position="167"/>
    </location>
</feature>
<dbReference type="NCBIfam" id="TIGR00621">
    <property type="entry name" value="ssb"/>
    <property type="match status" value="1"/>
</dbReference>
<dbReference type="PANTHER" id="PTHR10302:SF27">
    <property type="entry name" value="SINGLE-STRANDED DNA-BINDING PROTEIN"/>
    <property type="match status" value="1"/>
</dbReference>
<comment type="subunit">
    <text evidence="2">Homotetramer.</text>
</comment>
<reference evidence="6" key="1">
    <citation type="journal article" date="2019" name="Int. J. Syst. Evol. Microbiol.">
        <title>The Global Catalogue of Microorganisms (GCM) 10K type strain sequencing project: providing services to taxonomists for standard genome sequencing and annotation.</title>
        <authorList>
            <consortium name="The Broad Institute Genomics Platform"/>
            <consortium name="The Broad Institute Genome Sequencing Center for Infectious Disease"/>
            <person name="Wu L."/>
            <person name="Ma J."/>
        </authorList>
    </citation>
    <scope>NUCLEOTIDE SEQUENCE [LARGE SCALE GENOMIC DNA]</scope>
    <source>
        <strain evidence="6">JCM 19134</strain>
    </source>
</reference>
<dbReference type="GO" id="GO:0009295">
    <property type="term" value="C:nucleoid"/>
    <property type="evidence" value="ECO:0007669"/>
    <property type="project" value="TreeGrafter"/>
</dbReference>
<proteinExistence type="inferred from homology"/>
<dbReference type="Pfam" id="PF00436">
    <property type="entry name" value="SSB"/>
    <property type="match status" value="1"/>
</dbReference>
<sequence length="195" mass="20781">MARGINKVILVGNCGQDPETKYMPSGGAVTNLSIATSETWKDKQTGQPQERTEWHRVVFFNRLAEIAGEYLRKGSQVYVEGSLRTRKWQDQSGQDRYSTEIVANEMQMLGGRTEAAAGQVRPAQGGYGNQGGMNQGGVNQGGPQGGGMAPPMNQGAPAQGGGYGGGQAPASRPQQPPQQPQQPPGMDSFDDDIPF</sequence>
<protein>
    <recommendedName>
        <fullName evidence="2 3">Single-stranded DNA-binding protein</fullName>
        <shortName evidence="2">SSB</shortName>
    </recommendedName>
</protein>
<dbReference type="SUPFAM" id="SSF50249">
    <property type="entry name" value="Nucleic acid-binding proteins"/>
    <property type="match status" value="1"/>
</dbReference>
<dbReference type="InterPro" id="IPR012340">
    <property type="entry name" value="NA-bd_OB-fold"/>
</dbReference>
<keyword evidence="2" id="KW-0234">DNA repair</keyword>
<keyword evidence="2" id="KW-0233">DNA recombination</keyword>
<dbReference type="GO" id="GO:0003697">
    <property type="term" value="F:single-stranded DNA binding"/>
    <property type="evidence" value="ECO:0007669"/>
    <property type="project" value="UniProtKB-UniRule"/>
</dbReference>
<feature type="region of interest" description="Disordered" evidence="4">
    <location>
        <begin position="121"/>
        <end position="195"/>
    </location>
</feature>
<dbReference type="GO" id="GO:0006310">
    <property type="term" value="P:DNA recombination"/>
    <property type="evidence" value="ECO:0007669"/>
    <property type="project" value="UniProtKB-UniRule"/>
</dbReference>
<dbReference type="RefSeq" id="WP_345427009.1">
    <property type="nucleotide sequence ID" value="NZ_AP031496.1"/>
</dbReference>